<accession>A0A512PDW8</accession>
<gene>
    <name evidence="2" type="ORF">CSO01_21130</name>
</gene>
<dbReference type="InterPro" id="IPR054344">
    <property type="entry name" value="TY-Chap_N"/>
</dbReference>
<dbReference type="EMBL" id="BKAL01000007">
    <property type="protein sequence ID" value="GEP69398.1"/>
    <property type="molecule type" value="Genomic_DNA"/>
</dbReference>
<evidence type="ECO:0000313" key="2">
    <source>
        <dbReference type="EMBL" id="GEP69398.1"/>
    </source>
</evidence>
<keyword evidence="3" id="KW-1185">Reference proteome</keyword>
<feature type="domain" description="TY-Chap N-terminal" evidence="1">
    <location>
        <begin position="8"/>
        <end position="134"/>
    </location>
</feature>
<organism evidence="2 3">
    <name type="scientific">Cellulomonas soli</name>
    <dbReference type="NCBI Taxonomy" id="931535"/>
    <lineage>
        <taxon>Bacteria</taxon>
        <taxon>Bacillati</taxon>
        <taxon>Actinomycetota</taxon>
        <taxon>Actinomycetes</taxon>
        <taxon>Micrococcales</taxon>
        <taxon>Cellulomonadaceae</taxon>
        <taxon>Cellulomonas</taxon>
    </lineage>
</organism>
<proteinExistence type="predicted"/>
<dbReference type="Pfam" id="PF22552">
    <property type="entry name" value="TY-Chap3"/>
    <property type="match status" value="1"/>
</dbReference>
<name>A0A512PDW8_9CELL</name>
<evidence type="ECO:0000259" key="1">
    <source>
        <dbReference type="Pfam" id="PF22552"/>
    </source>
</evidence>
<dbReference type="RefSeq" id="WP_146953158.1">
    <property type="nucleotide sequence ID" value="NZ_BAABBJ010000007.1"/>
</dbReference>
<comment type="caution">
    <text evidence="2">The sequence shown here is derived from an EMBL/GenBank/DDBJ whole genome shotgun (WGS) entry which is preliminary data.</text>
</comment>
<evidence type="ECO:0000313" key="3">
    <source>
        <dbReference type="Proteomes" id="UP000321798"/>
    </source>
</evidence>
<dbReference type="AlphaFoldDB" id="A0A512PDW8"/>
<dbReference type="OrthoDB" id="4843202at2"/>
<reference evidence="2 3" key="1">
    <citation type="submission" date="2019-07" db="EMBL/GenBank/DDBJ databases">
        <title>Whole genome shotgun sequence of Cellulomonas soli NBRC 109434.</title>
        <authorList>
            <person name="Hosoyama A."/>
            <person name="Uohara A."/>
            <person name="Ohji S."/>
            <person name="Ichikawa N."/>
        </authorList>
    </citation>
    <scope>NUCLEOTIDE SEQUENCE [LARGE SCALE GENOMIC DNA]</scope>
    <source>
        <strain evidence="2 3">NBRC 109434</strain>
    </source>
</reference>
<sequence length="151" mass="15464">MTDVSAPTWDKVRDAVARALAGLSDGAFVVIGEPEPVRTRHAGLRGLLGGRAAPTPTRFVQVRRDGDWFGAECVGAQSFGGPYPVDAATDARLRALGWSAPGDAGYESMGGPAYRHEEPVTAATAVAALLVASLGSLGLDPSGPLELTGGH</sequence>
<dbReference type="Proteomes" id="UP000321798">
    <property type="component" value="Unassembled WGS sequence"/>
</dbReference>
<protein>
    <recommendedName>
        <fullName evidence="1">TY-Chap N-terminal domain-containing protein</fullName>
    </recommendedName>
</protein>